<evidence type="ECO:0000256" key="3">
    <source>
        <dbReference type="ARBA" id="ARBA00022475"/>
    </source>
</evidence>
<dbReference type="AlphaFoldDB" id="A0A078MHY3"/>
<accession>A0A078MHY3</accession>
<comment type="subcellular location">
    <subcellularLocation>
        <location evidence="1">Cell membrane</location>
        <topology evidence="1">Multi-pass membrane protein</topology>
    </subcellularLocation>
</comment>
<dbReference type="PANTHER" id="PTHR33452:SF1">
    <property type="entry name" value="INNER MEMBRANE PROTEIN YPHA-RELATED"/>
    <property type="match status" value="1"/>
</dbReference>
<keyword evidence="5 7" id="KW-1133">Transmembrane helix</keyword>
<keyword evidence="4 7" id="KW-0812">Transmembrane</keyword>
<dbReference type="HOGENOM" id="CLU_058421_3_2_9"/>
<dbReference type="EMBL" id="LN483080">
    <property type="protein sequence ID" value="CEA05910.1"/>
    <property type="molecule type" value="Genomic_DNA"/>
</dbReference>
<reference evidence="8" key="1">
    <citation type="submission" date="2014-07" db="EMBL/GenBank/DDBJ databases">
        <authorList>
            <person name="Urmite Genomes Urmite Genomes"/>
        </authorList>
    </citation>
    <scope>NUCLEOTIDE SEQUENCE</scope>
    <source>
        <strain evidence="8">13S34_air</strain>
    </source>
</reference>
<sequence length="131" mass="13850">MSEKNIGLLIARILLGVTFFLHGFAKFQGGISGTAEFFGSVGLSGALAYIVAIIELVGGILMILGLFTKVISLLFIVVMLGAIGTVKLEAGFLDGFELELTLIALSIATYATSTWTKFFDPLATGQVDEVL</sequence>
<dbReference type="GO" id="GO:0005886">
    <property type="term" value="C:plasma membrane"/>
    <property type="evidence" value="ECO:0007669"/>
    <property type="project" value="UniProtKB-SubCell"/>
</dbReference>
<dbReference type="InterPro" id="IPR051907">
    <property type="entry name" value="DoxX-like_oxidoreductase"/>
</dbReference>
<evidence type="ECO:0000313" key="8">
    <source>
        <dbReference type="EMBL" id="CEA05910.1"/>
    </source>
</evidence>
<evidence type="ECO:0000256" key="6">
    <source>
        <dbReference type="ARBA" id="ARBA00023136"/>
    </source>
</evidence>
<evidence type="ECO:0000256" key="1">
    <source>
        <dbReference type="ARBA" id="ARBA00004651"/>
    </source>
</evidence>
<proteinExistence type="inferred from homology"/>
<dbReference type="PANTHER" id="PTHR33452">
    <property type="entry name" value="OXIDOREDUCTASE CATD-RELATED"/>
    <property type="match status" value="1"/>
</dbReference>
<dbReference type="Pfam" id="PF07681">
    <property type="entry name" value="DoxX"/>
    <property type="match status" value="1"/>
</dbReference>
<evidence type="ECO:0000256" key="5">
    <source>
        <dbReference type="ARBA" id="ARBA00022989"/>
    </source>
</evidence>
<keyword evidence="6 7" id="KW-0472">Membrane</keyword>
<organism evidence="8">
    <name type="scientific">Metalysinibacillus saudimassiliensis</name>
    <dbReference type="NCBI Taxonomy" id="1461583"/>
    <lineage>
        <taxon>Bacteria</taxon>
        <taxon>Bacillati</taxon>
        <taxon>Bacillota</taxon>
        <taxon>Bacilli</taxon>
        <taxon>Bacillales</taxon>
        <taxon>Caryophanaceae</taxon>
        <taxon>Metalysinibacillus</taxon>
    </lineage>
</organism>
<evidence type="ECO:0000256" key="2">
    <source>
        <dbReference type="ARBA" id="ARBA00006679"/>
    </source>
</evidence>
<name>A0A078MHY3_9BACL</name>
<dbReference type="InterPro" id="IPR032808">
    <property type="entry name" value="DoxX"/>
</dbReference>
<gene>
    <name evidence="8" type="primary">catD</name>
    <name evidence="8" type="ORF">BN1050_02710</name>
</gene>
<comment type="similarity">
    <text evidence="2">Belongs to the DoxX family.</text>
</comment>
<feature type="transmembrane region" description="Helical" evidence="7">
    <location>
        <begin position="6"/>
        <end position="25"/>
    </location>
</feature>
<feature type="transmembrane region" description="Helical" evidence="7">
    <location>
        <begin position="60"/>
        <end position="83"/>
    </location>
</feature>
<keyword evidence="3" id="KW-1003">Cell membrane</keyword>
<evidence type="ECO:0000256" key="4">
    <source>
        <dbReference type="ARBA" id="ARBA00022692"/>
    </source>
</evidence>
<protein>
    <submittedName>
        <fullName evidence="8">Putative oxidoreductase CatD</fullName>
    </submittedName>
</protein>
<evidence type="ECO:0000256" key="7">
    <source>
        <dbReference type="SAM" id="Phobius"/>
    </source>
</evidence>
<dbReference type="PATRIC" id="fig|1461583.4.peg.2603"/>